<reference evidence="1 2" key="1">
    <citation type="submission" date="2024-02" db="EMBL/GenBank/DDBJ databases">
        <title>Roseibium algae sp. nov., isolated from marine alga (Grateloupia sp.), showing potential in myo-inositol conversion.</title>
        <authorList>
            <person name="Wang Y."/>
        </authorList>
    </citation>
    <scope>NUCLEOTIDE SEQUENCE [LARGE SCALE GENOMIC DNA]</scope>
    <source>
        <strain evidence="1 2">H3510</strain>
    </source>
</reference>
<dbReference type="SUPFAM" id="SSF46894">
    <property type="entry name" value="C-terminal effector domain of the bipartite response regulators"/>
    <property type="match status" value="1"/>
</dbReference>
<dbReference type="RefSeq" id="WP_340272983.1">
    <property type="nucleotide sequence ID" value="NZ_JBAKIA010000002.1"/>
</dbReference>
<name>A0ABU8TGY1_9HYPH</name>
<dbReference type="Proteomes" id="UP001385499">
    <property type="component" value="Unassembled WGS sequence"/>
</dbReference>
<evidence type="ECO:0000313" key="1">
    <source>
        <dbReference type="EMBL" id="MEJ8473402.1"/>
    </source>
</evidence>
<protein>
    <submittedName>
        <fullName evidence="1">Helix-turn-helix transcriptional regulator</fullName>
    </submittedName>
</protein>
<proteinExistence type="predicted"/>
<organism evidence="1 2">
    <name type="scientific">Roseibium algae</name>
    <dbReference type="NCBI Taxonomy" id="3123038"/>
    <lineage>
        <taxon>Bacteria</taxon>
        <taxon>Pseudomonadati</taxon>
        <taxon>Pseudomonadota</taxon>
        <taxon>Alphaproteobacteria</taxon>
        <taxon>Hyphomicrobiales</taxon>
        <taxon>Stappiaceae</taxon>
        <taxon>Roseibium</taxon>
    </lineage>
</organism>
<sequence>MLFSSKENAYCLLDENRTILFSTPAWQDALRGGDIFTVHGGRLVPSRNDIEIALKYTSENIDASPEHLSASNLRLSSGPRSERYVFVPEGDNSLRNVSFRNLGVGEGEDTPSNKSHILVEIKKPTPLLEELKDILQSHYGLSNGEARLAYDLASSGSLPDTLANLGITRNTAKTHLRRIYEKTATQSQLELTHVIHSLSSLF</sequence>
<dbReference type="InterPro" id="IPR036388">
    <property type="entry name" value="WH-like_DNA-bd_sf"/>
</dbReference>
<dbReference type="EMBL" id="JBAKIA010000002">
    <property type="protein sequence ID" value="MEJ8473402.1"/>
    <property type="molecule type" value="Genomic_DNA"/>
</dbReference>
<accession>A0ABU8TGY1</accession>
<dbReference type="Gene3D" id="1.10.10.10">
    <property type="entry name" value="Winged helix-like DNA-binding domain superfamily/Winged helix DNA-binding domain"/>
    <property type="match status" value="1"/>
</dbReference>
<dbReference type="InterPro" id="IPR016032">
    <property type="entry name" value="Sig_transdc_resp-reg_C-effctor"/>
</dbReference>
<keyword evidence="2" id="KW-1185">Reference proteome</keyword>
<gene>
    <name evidence="1" type="ORF">V6575_04835</name>
</gene>
<evidence type="ECO:0000313" key="2">
    <source>
        <dbReference type="Proteomes" id="UP001385499"/>
    </source>
</evidence>
<comment type="caution">
    <text evidence="1">The sequence shown here is derived from an EMBL/GenBank/DDBJ whole genome shotgun (WGS) entry which is preliminary data.</text>
</comment>